<protein>
    <submittedName>
        <fullName evidence="2">Uncharacterized protein</fullName>
    </submittedName>
</protein>
<feature type="compositionally biased region" description="Basic and acidic residues" evidence="1">
    <location>
        <begin position="156"/>
        <end position="175"/>
    </location>
</feature>
<keyword evidence="3" id="KW-1185">Reference proteome</keyword>
<name>F4W7L9_ACREC</name>
<dbReference type="EMBL" id="GL887844">
    <property type="protein sequence ID" value="EGI69892.1"/>
    <property type="molecule type" value="Genomic_DNA"/>
</dbReference>
<evidence type="ECO:0000256" key="1">
    <source>
        <dbReference type="SAM" id="MobiDB-lite"/>
    </source>
</evidence>
<reference evidence="2" key="1">
    <citation type="submission" date="2011-02" db="EMBL/GenBank/DDBJ databases">
        <title>The genome of the leaf-cutting ant Acromyrmex echinatior suggests key adaptations to social evolution and fungus farming.</title>
        <authorList>
            <person name="Nygaard S."/>
            <person name="Zhang G."/>
        </authorList>
    </citation>
    <scope>NUCLEOTIDE SEQUENCE</scope>
</reference>
<organism evidence="3">
    <name type="scientific">Acromyrmex echinatior</name>
    <name type="common">Panamanian leafcutter ant</name>
    <name type="synonym">Acromyrmex octospinosus echinatior</name>
    <dbReference type="NCBI Taxonomy" id="103372"/>
    <lineage>
        <taxon>Eukaryota</taxon>
        <taxon>Metazoa</taxon>
        <taxon>Ecdysozoa</taxon>
        <taxon>Arthropoda</taxon>
        <taxon>Hexapoda</taxon>
        <taxon>Insecta</taxon>
        <taxon>Pterygota</taxon>
        <taxon>Neoptera</taxon>
        <taxon>Endopterygota</taxon>
        <taxon>Hymenoptera</taxon>
        <taxon>Apocrita</taxon>
        <taxon>Aculeata</taxon>
        <taxon>Formicoidea</taxon>
        <taxon>Formicidae</taxon>
        <taxon>Myrmicinae</taxon>
        <taxon>Acromyrmex</taxon>
    </lineage>
</organism>
<evidence type="ECO:0000313" key="2">
    <source>
        <dbReference type="EMBL" id="EGI69892.1"/>
    </source>
</evidence>
<proteinExistence type="predicted"/>
<feature type="region of interest" description="Disordered" evidence="1">
    <location>
        <begin position="153"/>
        <end position="187"/>
    </location>
</feature>
<dbReference type="InParanoid" id="F4W7L9"/>
<gene>
    <name evidence="2" type="ORF">G5I_01435</name>
</gene>
<evidence type="ECO:0000313" key="3">
    <source>
        <dbReference type="Proteomes" id="UP000007755"/>
    </source>
</evidence>
<dbReference type="AlphaFoldDB" id="F4W7L9"/>
<sequence length="187" mass="20562">MKLLDTRRHRTTQTDGALTIALSYRLPLIIDMDGGSPDPNFVVTTTRVRQEAGFDSETTNERTVHASSSTLAWYTGYIQVYTRICIHVYTRLSVTVSGSGSGSSGGPEGLILSSVIVTGQRHLCEEQTYLAQQAIHQIAPLDELSFHETTITGTYSDDKNVDRKSTPRRNEEQSDGKGASRGTNIRP</sequence>
<accession>F4W7L9</accession>
<dbReference type="Proteomes" id="UP000007755">
    <property type="component" value="Unassembled WGS sequence"/>
</dbReference>